<evidence type="ECO:0000313" key="3">
    <source>
        <dbReference type="Proteomes" id="UP000006902"/>
    </source>
</evidence>
<dbReference type="InterPro" id="IPR023323">
    <property type="entry name" value="Tex-like_dom_sf"/>
</dbReference>
<dbReference type="Pfam" id="PF17674">
    <property type="entry name" value="HHH_9"/>
    <property type="match status" value="1"/>
</dbReference>
<dbReference type="SUPFAM" id="SSF53098">
    <property type="entry name" value="Ribonuclease H-like"/>
    <property type="match status" value="1"/>
</dbReference>
<dbReference type="InterPro" id="IPR050437">
    <property type="entry name" value="Ribos_protein_bS1-like"/>
</dbReference>
<dbReference type="KEGG" id="mal:MAGa7190"/>
<evidence type="ECO:0000313" key="2">
    <source>
        <dbReference type="EMBL" id="CBH40922.1"/>
    </source>
</evidence>
<dbReference type="SUPFAM" id="SSF50249">
    <property type="entry name" value="Nucleic acid-binding proteins"/>
    <property type="match status" value="1"/>
</dbReference>
<dbReference type="EMBL" id="FP671138">
    <property type="protein sequence ID" value="CBH40922.1"/>
    <property type="molecule type" value="Genomic_DNA"/>
</dbReference>
<dbReference type="GO" id="GO:0005737">
    <property type="term" value="C:cytoplasm"/>
    <property type="evidence" value="ECO:0007669"/>
    <property type="project" value="UniProtKB-ARBA"/>
</dbReference>
<protein>
    <recommendedName>
        <fullName evidence="1">S1 motif domain-containing protein</fullName>
    </recommendedName>
</protein>
<dbReference type="Gene3D" id="1.10.10.650">
    <property type="entry name" value="RuvA domain 2-like"/>
    <property type="match status" value="1"/>
</dbReference>
<dbReference type="GO" id="GO:0006139">
    <property type="term" value="P:nucleobase-containing compound metabolic process"/>
    <property type="evidence" value="ECO:0007669"/>
    <property type="project" value="InterPro"/>
</dbReference>
<dbReference type="InterPro" id="IPR003029">
    <property type="entry name" value="S1_domain"/>
</dbReference>
<dbReference type="Pfam" id="PF00575">
    <property type="entry name" value="S1"/>
    <property type="match status" value="1"/>
</dbReference>
<dbReference type="InterPro" id="IPR006641">
    <property type="entry name" value="YqgF/RNaseH-like_dom"/>
</dbReference>
<dbReference type="CDD" id="cd05685">
    <property type="entry name" value="S1_Tex"/>
    <property type="match status" value="1"/>
</dbReference>
<dbReference type="Proteomes" id="UP000006902">
    <property type="component" value="Chromosome"/>
</dbReference>
<dbReference type="Pfam" id="PF16921">
    <property type="entry name" value="Tex_YqgF"/>
    <property type="match status" value="1"/>
</dbReference>
<organism evidence="2 3">
    <name type="scientific">Mycoplasmopsis agalactiae</name>
    <name type="common">Mycoplasma agalactiae</name>
    <dbReference type="NCBI Taxonomy" id="2110"/>
    <lineage>
        <taxon>Bacteria</taxon>
        <taxon>Bacillati</taxon>
        <taxon>Mycoplasmatota</taxon>
        <taxon>Mycoplasmoidales</taxon>
        <taxon>Metamycoplasmataceae</taxon>
        <taxon>Mycoplasmopsis</taxon>
    </lineage>
</organism>
<dbReference type="InterPro" id="IPR023319">
    <property type="entry name" value="Tex-like_HTH_dom_sf"/>
</dbReference>
<dbReference type="AlphaFoldDB" id="D3VRH5"/>
<dbReference type="Pfam" id="PF12836">
    <property type="entry name" value="HHH_3"/>
    <property type="match status" value="1"/>
</dbReference>
<reference evidence="3" key="1">
    <citation type="journal article" date="2010" name="BMC Genomics">
        <title>Comparative genomic and proteomic analyses of two Mycoplasma agalactiae strains: clues to the macro- and micro-events that are shaping mycoplasma diversity.</title>
        <authorList>
            <person name="Nouvel L.X."/>
            <person name="Sirand-Pugnet P."/>
            <person name="Marenda M.S."/>
            <person name="Sagne E."/>
            <person name="Barbe V."/>
            <person name="Mangenot S."/>
            <person name="Schenowitz C."/>
            <person name="Jacob D."/>
            <person name="Barre A."/>
            <person name="Claverol S."/>
            <person name="Blanchard A."/>
            <person name="Citti C."/>
        </authorList>
    </citation>
    <scope>NUCLEOTIDE SEQUENCE [LARGE SCALE GENOMIC DNA]</scope>
    <source>
        <strain evidence="3">5632</strain>
    </source>
</reference>
<accession>D3VRH5</accession>
<dbReference type="PANTHER" id="PTHR10724:SF10">
    <property type="entry name" value="S1 RNA-BINDING DOMAIN-CONTAINING PROTEIN 1"/>
    <property type="match status" value="1"/>
</dbReference>
<dbReference type="FunFam" id="2.40.50.140:FF:000051">
    <property type="entry name" value="RNA-binding transcriptional accessory protein"/>
    <property type="match status" value="1"/>
</dbReference>
<dbReference type="InterPro" id="IPR041692">
    <property type="entry name" value="HHH_9"/>
</dbReference>
<dbReference type="InterPro" id="IPR044146">
    <property type="entry name" value="S1_Tex"/>
</dbReference>
<dbReference type="Pfam" id="PF09371">
    <property type="entry name" value="Tex_N"/>
    <property type="match status" value="1"/>
</dbReference>
<dbReference type="GO" id="GO:0003735">
    <property type="term" value="F:structural constituent of ribosome"/>
    <property type="evidence" value="ECO:0007669"/>
    <property type="project" value="TreeGrafter"/>
</dbReference>
<dbReference type="InterPro" id="IPR010994">
    <property type="entry name" value="RuvA_2-like"/>
</dbReference>
<dbReference type="OrthoDB" id="9804714at2"/>
<dbReference type="SUPFAM" id="SSF158832">
    <property type="entry name" value="Tex N-terminal region-like"/>
    <property type="match status" value="1"/>
</dbReference>
<dbReference type="InterPro" id="IPR012340">
    <property type="entry name" value="NA-bd_OB-fold"/>
</dbReference>
<dbReference type="GO" id="GO:0003729">
    <property type="term" value="F:mRNA binding"/>
    <property type="evidence" value="ECO:0007669"/>
    <property type="project" value="UniProtKB-ARBA"/>
</dbReference>
<dbReference type="Gene3D" id="2.40.50.140">
    <property type="entry name" value="Nucleic acid-binding proteins"/>
    <property type="match status" value="1"/>
</dbReference>
<dbReference type="SMART" id="SM00316">
    <property type="entry name" value="S1"/>
    <property type="match status" value="1"/>
</dbReference>
<dbReference type="InterPro" id="IPR012337">
    <property type="entry name" value="RNaseH-like_sf"/>
</dbReference>
<dbReference type="InterPro" id="IPR032639">
    <property type="entry name" value="Tex_YqgF"/>
</dbReference>
<dbReference type="InterPro" id="IPR018974">
    <property type="entry name" value="Tex-like_N"/>
</dbReference>
<sequence length="721" mass="82070">MNISITYVANQLKLNEDQVSTVLNLLDEGATVPFIARYRKALTGGLDEEVIQEIHQMYTYNIELNKRKEAIIKILEEKKLLTPELKAKIDEVDTKAALENIYEPFKVGKKTKATEAIALGLEPLALSILEAENPRFNPYKEAEKYLNEKVQSVEFAIEQAQYIISQIVSQDVANREMVKKQIYDYGYIITKKKKNAEDEKETFHMYYDHKERVSKIPNHRVLAISRAENLKIISYNIEEFNQAKITYDLNQKYFKIKTTGKIIHASIIDSLERLILPSIIREIKSDLFARAESEAIKLFAENVETMLLFPAVKNKWVAAIDPAFVNGCKIAILDPQGNFIEKGIMYPNPPQSRTENAARTINKFLDKYPINIIVIGNGTASRETEQFIANVIKEREKAHKDLDLQFAIVSEVGASVYSASEVAIKEFPDLNVEERSAINIGRRFQDPLNELIKIDPKSIGVGQYQYDVNQKELSQALEFKVDKAVNLVGVDLNTASAEILKFVSGLNNKHAQNIIEYRSKIGKFKNREELLKVKSLGENTYEQAVGFLRIHDSNNFFDRTSIHPESYELANKIVDKLGIDLENINAEVLKNADIKSLAAEFNSNEYDVKLIIDSLINPTKDIRDEKEGYKLKKDILNLEDLKVGMILEGSVQNITDFGIFVYIGIKQAVLIHISKMKKTPTHYVAHPKDLVKTGDVVTLEIIEINKENDKIQGKLIWPETQ</sequence>
<proteinExistence type="predicted"/>
<dbReference type="InterPro" id="IPR037027">
    <property type="entry name" value="YqgF/RNaseH-like_dom_sf"/>
</dbReference>
<dbReference type="InterPro" id="IPR055179">
    <property type="entry name" value="Tex-like_central_region"/>
</dbReference>
<feature type="domain" description="S1 motif" evidence="1">
    <location>
        <begin position="644"/>
        <end position="716"/>
    </location>
</feature>
<gene>
    <name evidence="2" type="ordered locus">MAGa7190</name>
</gene>
<name>D3VRH5_MYCAA</name>
<dbReference type="FunFam" id="3.30.420.140:FF:000001">
    <property type="entry name" value="RNA-binding transcriptional accessory protein"/>
    <property type="match status" value="1"/>
</dbReference>
<evidence type="ECO:0000259" key="1">
    <source>
        <dbReference type="PROSITE" id="PS50126"/>
    </source>
</evidence>
<dbReference type="FunFam" id="1.10.10.650:FF:000001">
    <property type="entry name" value="S1 RNA-binding domain 1"/>
    <property type="match status" value="1"/>
</dbReference>
<dbReference type="eggNOG" id="COG2183">
    <property type="taxonomic scope" value="Bacteria"/>
</dbReference>
<dbReference type="Gene3D" id="1.10.150.310">
    <property type="entry name" value="Tex RuvX-like domain-like"/>
    <property type="match status" value="1"/>
</dbReference>
<dbReference type="Gene3D" id="1.10.3500.10">
    <property type="entry name" value="Tex N-terminal region-like"/>
    <property type="match status" value="1"/>
</dbReference>
<dbReference type="PANTHER" id="PTHR10724">
    <property type="entry name" value="30S RIBOSOMAL PROTEIN S1"/>
    <property type="match status" value="1"/>
</dbReference>
<dbReference type="Pfam" id="PF22706">
    <property type="entry name" value="Tex_central_region"/>
    <property type="match status" value="1"/>
</dbReference>
<dbReference type="SUPFAM" id="SSF47781">
    <property type="entry name" value="RuvA domain 2-like"/>
    <property type="match status" value="2"/>
</dbReference>
<dbReference type="RefSeq" id="WP_013022244.1">
    <property type="nucleotide sequence ID" value="NC_013948.1"/>
</dbReference>
<dbReference type="PROSITE" id="PS50126">
    <property type="entry name" value="S1"/>
    <property type="match status" value="1"/>
</dbReference>
<dbReference type="Gene3D" id="3.30.420.140">
    <property type="entry name" value="YqgF/RNase H-like domain"/>
    <property type="match status" value="1"/>
</dbReference>
<dbReference type="SMART" id="SM00732">
    <property type="entry name" value="YqgFc"/>
    <property type="match status" value="1"/>
</dbReference>
<dbReference type="GO" id="GO:0006412">
    <property type="term" value="P:translation"/>
    <property type="evidence" value="ECO:0007669"/>
    <property type="project" value="TreeGrafter"/>
</dbReference>